<feature type="region of interest" description="Disordered" evidence="7">
    <location>
        <begin position="196"/>
        <end position="238"/>
    </location>
</feature>
<dbReference type="InterPro" id="IPR009057">
    <property type="entry name" value="Homeodomain-like_sf"/>
</dbReference>
<evidence type="ECO:0000313" key="10">
    <source>
        <dbReference type="Proteomes" id="UP000186583"/>
    </source>
</evidence>
<accession>A0A1Q8S0Z1</accession>
<evidence type="ECO:0000256" key="7">
    <source>
        <dbReference type="SAM" id="MobiDB-lite"/>
    </source>
</evidence>
<feature type="DNA-binding region" description="Homeobox" evidence="5">
    <location>
        <begin position="76"/>
        <end position="135"/>
    </location>
</feature>
<gene>
    <name evidence="9" type="ORF">CCHL11_02913</name>
</gene>
<feature type="compositionally biased region" description="Polar residues" evidence="7">
    <location>
        <begin position="420"/>
        <end position="433"/>
    </location>
</feature>
<dbReference type="Pfam" id="PF00046">
    <property type="entry name" value="Homeodomain"/>
    <property type="match status" value="1"/>
</dbReference>
<dbReference type="GO" id="GO:0005634">
    <property type="term" value="C:nucleus"/>
    <property type="evidence" value="ECO:0007669"/>
    <property type="project" value="UniProtKB-SubCell"/>
</dbReference>
<feature type="compositionally biased region" description="Polar residues" evidence="7">
    <location>
        <begin position="448"/>
        <end position="461"/>
    </location>
</feature>
<dbReference type="OrthoDB" id="6159439at2759"/>
<evidence type="ECO:0000313" key="9">
    <source>
        <dbReference type="EMBL" id="OLN94239.1"/>
    </source>
</evidence>
<dbReference type="PROSITE" id="PS50071">
    <property type="entry name" value="HOMEOBOX_2"/>
    <property type="match status" value="1"/>
</dbReference>
<dbReference type="EMBL" id="MPGH01000044">
    <property type="protein sequence ID" value="OLN94239.1"/>
    <property type="molecule type" value="Genomic_DNA"/>
</dbReference>
<feature type="compositionally biased region" description="Polar residues" evidence="7">
    <location>
        <begin position="222"/>
        <end position="238"/>
    </location>
</feature>
<dbReference type="SUPFAM" id="SSF46689">
    <property type="entry name" value="Homeodomain-like"/>
    <property type="match status" value="1"/>
</dbReference>
<feature type="region of interest" description="Disordered" evidence="7">
    <location>
        <begin position="487"/>
        <end position="558"/>
    </location>
</feature>
<feature type="compositionally biased region" description="Polar residues" evidence="7">
    <location>
        <begin position="257"/>
        <end position="272"/>
    </location>
</feature>
<keyword evidence="4 5" id="KW-0539">Nucleus</keyword>
<evidence type="ECO:0000256" key="4">
    <source>
        <dbReference type="ARBA" id="ARBA00023242"/>
    </source>
</evidence>
<evidence type="ECO:0000256" key="6">
    <source>
        <dbReference type="RuleBase" id="RU000682"/>
    </source>
</evidence>
<dbReference type="CDD" id="cd00086">
    <property type="entry name" value="homeodomain"/>
    <property type="match status" value="1"/>
</dbReference>
<dbReference type="PANTHER" id="PTHR24323:SF7">
    <property type="entry name" value="HOMEOBOX DOMAIN-CONTAINING PROTEIN"/>
    <property type="match status" value="1"/>
</dbReference>
<name>A0A1Q8S0Z1_9PEZI</name>
<dbReference type="PROSITE" id="PS00027">
    <property type="entry name" value="HOMEOBOX_1"/>
    <property type="match status" value="1"/>
</dbReference>
<dbReference type="InterPro" id="IPR051775">
    <property type="entry name" value="Homeobox_domain"/>
</dbReference>
<dbReference type="InterPro" id="IPR001356">
    <property type="entry name" value="HD"/>
</dbReference>
<feature type="region of interest" description="Disordered" evidence="7">
    <location>
        <begin position="1"/>
        <end position="102"/>
    </location>
</feature>
<keyword evidence="2 5" id="KW-0238">DNA-binding</keyword>
<feature type="compositionally biased region" description="Low complexity" evidence="7">
    <location>
        <begin position="50"/>
        <end position="66"/>
    </location>
</feature>
<evidence type="ECO:0000256" key="5">
    <source>
        <dbReference type="PROSITE-ProRule" id="PRU00108"/>
    </source>
</evidence>
<dbReference type="STRING" id="708187.A0A1Q8S0Z1"/>
<protein>
    <submittedName>
        <fullName evidence="9">MBF complex negative regulatory component yox1</fullName>
    </submittedName>
</protein>
<dbReference type="GO" id="GO:0000976">
    <property type="term" value="F:transcription cis-regulatory region binding"/>
    <property type="evidence" value="ECO:0007669"/>
    <property type="project" value="TreeGrafter"/>
</dbReference>
<dbReference type="InterPro" id="IPR017970">
    <property type="entry name" value="Homeobox_CS"/>
</dbReference>
<evidence type="ECO:0000256" key="3">
    <source>
        <dbReference type="ARBA" id="ARBA00023155"/>
    </source>
</evidence>
<dbReference type="SMART" id="SM00389">
    <property type="entry name" value="HOX"/>
    <property type="match status" value="1"/>
</dbReference>
<reference evidence="9 10" key="1">
    <citation type="submission" date="2016-11" db="EMBL/GenBank/DDBJ databases">
        <title>Draft Genome Assembly of Colletotrichum chlorophyti a pathogen of herbaceous plants.</title>
        <authorList>
            <person name="Gan P."/>
            <person name="Narusaka M."/>
            <person name="Tsushima A."/>
            <person name="Narusaka Y."/>
            <person name="Takano Y."/>
            <person name="Shirasu K."/>
        </authorList>
    </citation>
    <scope>NUCLEOTIDE SEQUENCE [LARGE SCALE GENOMIC DNA]</scope>
    <source>
        <strain evidence="9 10">NTL11</strain>
    </source>
</reference>
<feature type="region of interest" description="Disordered" evidence="7">
    <location>
        <begin position="257"/>
        <end position="279"/>
    </location>
</feature>
<dbReference type="Proteomes" id="UP000186583">
    <property type="component" value="Unassembled WGS sequence"/>
</dbReference>
<comment type="subcellular location">
    <subcellularLocation>
        <location evidence="1 5 6">Nucleus</location>
    </subcellularLocation>
</comment>
<dbReference type="PANTHER" id="PTHR24323">
    <property type="entry name" value="CEH-10 HOMEODOMAIN-CONTAINING HOMOLOG"/>
    <property type="match status" value="1"/>
</dbReference>
<dbReference type="Gene3D" id="1.10.10.60">
    <property type="entry name" value="Homeodomain-like"/>
    <property type="match status" value="1"/>
</dbReference>
<evidence type="ECO:0000256" key="1">
    <source>
        <dbReference type="ARBA" id="ARBA00004123"/>
    </source>
</evidence>
<proteinExistence type="predicted"/>
<keyword evidence="3 5" id="KW-0371">Homeobox</keyword>
<feature type="domain" description="Homeobox" evidence="8">
    <location>
        <begin position="74"/>
        <end position="134"/>
    </location>
</feature>
<dbReference type="GO" id="GO:0000981">
    <property type="term" value="F:DNA-binding transcription factor activity, RNA polymerase II-specific"/>
    <property type="evidence" value="ECO:0007669"/>
    <property type="project" value="InterPro"/>
</dbReference>
<dbReference type="AlphaFoldDB" id="A0A1Q8S0Z1"/>
<sequence>MLAADIPPPVSTVAATADPAAPISSSPSSCESSFQSDHAAETPTRPPNTGSASSTDLSSSTSSRSDGSAHDQEKHPKGKRKRTAAKDKSILETAYLANPKPDKAARLDIVKRVSLNEKEVQIWFQNRRQNDRRKSRPLSAQEIAALRCGGMQILSSDPVTYSSSQIEEKTLPVADALPDNPRMPAETPVKPVSAAVEGNGEQSQDASPTDIVHNIGRKPFETPSSQISAPGSQPHTSSAFSFSKSVGFLSNRWNPSSSFSTPSTLNHTTNDTPRYDLPSPISSLTHAHALFRSDQCPPSSCSSVGSAAPALPLPQSHVRLSLSLEGKAELVSNEASPPRLPPTRLFQRSHSALPSVTLPPISAITESLPPALGRGRSRDAHAWELCCDADAHDELTTQAENESNGSAVAAINLLRSTSGILQNNNAKRNCPTSRPTTRQQQTKKPKLSRTSSSMARMQTSLDDGEKQSLARCINREQMGDKVKVSMLISPSGDSDKENWSPDADGVPRQTPLFHERRPLPDGTAGKSNPRRTGRVLQDHPGPLIFGGNRARTMPAVGRRDSAKALSIFEDSRSSPEPKETNEVERFMRGEVSPSKKGDMDCIAGLLSLSQGNWR</sequence>
<feature type="compositionally biased region" description="Pro residues" evidence="7">
    <location>
        <begin position="1"/>
        <end position="10"/>
    </location>
</feature>
<evidence type="ECO:0000259" key="8">
    <source>
        <dbReference type="PROSITE" id="PS50071"/>
    </source>
</evidence>
<comment type="caution">
    <text evidence="9">The sequence shown here is derived from an EMBL/GenBank/DDBJ whole genome shotgun (WGS) entry which is preliminary data.</text>
</comment>
<feature type="compositionally biased region" description="Low complexity" evidence="7">
    <location>
        <begin position="11"/>
        <end position="29"/>
    </location>
</feature>
<feature type="region of interest" description="Disordered" evidence="7">
    <location>
        <begin position="420"/>
        <end position="467"/>
    </location>
</feature>
<evidence type="ECO:0000256" key="2">
    <source>
        <dbReference type="ARBA" id="ARBA00023125"/>
    </source>
</evidence>
<keyword evidence="10" id="KW-1185">Reference proteome</keyword>
<organism evidence="9 10">
    <name type="scientific">Colletotrichum chlorophyti</name>
    <dbReference type="NCBI Taxonomy" id="708187"/>
    <lineage>
        <taxon>Eukaryota</taxon>
        <taxon>Fungi</taxon>
        <taxon>Dikarya</taxon>
        <taxon>Ascomycota</taxon>
        <taxon>Pezizomycotina</taxon>
        <taxon>Sordariomycetes</taxon>
        <taxon>Hypocreomycetidae</taxon>
        <taxon>Glomerellales</taxon>
        <taxon>Glomerellaceae</taxon>
        <taxon>Colletotrichum</taxon>
    </lineage>
</organism>